<dbReference type="EMBL" id="PVWQ01000013">
    <property type="protein sequence ID" value="RDW65919.1"/>
    <property type="molecule type" value="Genomic_DNA"/>
</dbReference>
<dbReference type="GO" id="GO:0004497">
    <property type="term" value="F:monooxygenase activity"/>
    <property type="evidence" value="ECO:0007669"/>
    <property type="project" value="InterPro"/>
</dbReference>
<protein>
    <recommendedName>
        <fullName evidence="4">Cytochrome P450</fullName>
    </recommendedName>
</protein>
<gene>
    <name evidence="2" type="ORF">DSM5745_09658</name>
</gene>
<dbReference type="Proteomes" id="UP000256690">
    <property type="component" value="Unassembled WGS sequence"/>
</dbReference>
<evidence type="ECO:0000313" key="2">
    <source>
        <dbReference type="EMBL" id="RDW65919.1"/>
    </source>
</evidence>
<feature type="region of interest" description="Disordered" evidence="1">
    <location>
        <begin position="40"/>
        <end position="67"/>
    </location>
</feature>
<accession>A0A3D8QVX8</accession>
<dbReference type="AlphaFoldDB" id="A0A3D8QVX8"/>
<comment type="caution">
    <text evidence="2">The sequence shown here is derived from an EMBL/GenBank/DDBJ whole genome shotgun (WGS) entry which is preliminary data.</text>
</comment>
<dbReference type="GO" id="GO:0016705">
    <property type="term" value="F:oxidoreductase activity, acting on paired donors, with incorporation or reduction of molecular oxygen"/>
    <property type="evidence" value="ECO:0007669"/>
    <property type="project" value="InterPro"/>
</dbReference>
<feature type="compositionally biased region" description="Polar residues" evidence="1">
    <location>
        <begin position="40"/>
        <end position="56"/>
    </location>
</feature>
<dbReference type="OrthoDB" id="4499048at2759"/>
<evidence type="ECO:0000256" key="1">
    <source>
        <dbReference type="SAM" id="MobiDB-lite"/>
    </source>
</evidence>
<dbReference type="RefSeq" id="XP_026600022.1">
    <property type="nucleotide sequence ID" value="XM_026751674.1"/>
</dbReference>
<keyword evidence="3" id="KW-1185">Reference proteome</keyword>
<dbReference type="InterPro" id="IPR036396">
    <property type="entry name" value="Cyt_P450_sf"/>
</dbReference>
<dbReference type="GO" id="GO:0020037">
    <property type="term" value="F:heme binding"/>
    <property type="evidence" value="ECO:0007669"/>
    <property type="project" value="InterPro"/>
</dbReference>
<sequence>MSTRAPLRLVAPLRQNPSLTRPQIHAAALGLRARSNLSRPATASFSTSQTPLNNASAPKDGQQKEKEPRYWKYDISFRTQMEKIVLIAFLAAVGSTAWYKELRGWLGGVEDDVDKEQLKAMQQSSVPFATGARTCIGKNISLLEMARLIPVPVRDYDFEIQVQRPGEWGMKDRWFVKPTDFWVGVERRESV</sequence>
<dbReference type="Gene3D" id="1.10.630.10">
    <property type="entry name" value="Cytochrome P450"/>
    <property type="match status" value="1"/>
</dbReference>
<evidence type="ECO:0008006" key="4">
    <source>
        <dbReference type="Google" id="ProtNLM"/>
    </source>
</evidence>
<dbReference type="GeneID" id="38120028"/>
<reference evidence="2 3" key="1">
    <citation type="journal article" date="2018" name="IMA Fungus">
        <title>IMA Genome-F 9: Draft genome sequence of Annulohypoxylon stygium, Aspergillus mulundensis, Berkeleyomyces basicola (syn. Thielaviopsis basicola), Ceratocystis smalleyi, two Cercospora beticola strains, Coleophoma cylindrospora, Fusarium fracticaudum, Phialophora cf. hyalina, and Morchella septimelata.</title>
        <authorList>
            <person name="Wingfield B.D."/>
            <person name="Bills G.F."/>
            <person name="Dong Y."/>
            <person name="Huang W."/>
            <person name="Nel W.J."/>
            <person name="Swalarsk-Parry B.S."/>
            <person name="Vaghefi N."/>
            <person name="Wilken P.M."/>
            <person name="An Z."/>
            <person name="de Beer Z.W."/>
            <person name="De Vos L."/>
            <person name="Chen L."/>
            <person name="Duong T.A."/>
            <person name="Gao Y."/>
            <person name="Hammerbacher A."/>
            <person name="Kikkert J.R."/>
            <person name="Li Y."/>
            <person name="Li H."/>
            <person name="Li K."/>
            <person name="Li Q."/>
            <person name="Liu X."/>
            <person name="Ma X."/>
            <person name="Naidoo K."/>
            <person name="Pethybridge S.J."/>
            <person name="Sun J."/>
            <person name="Steenkamp E.T."/>
            <person name="van der Nest M.A."/>
            <person name="van Wyk S."/>
            <person name="Wingfield M.J."/>
            <person name="Xiong C."/>
            <person name="Yue Q."/>
            <person name="Zhang X."/>
        </authorList>
    </citation>
    <scope>NUCLEOTIDE SEQUENCE [LARGE SCALE GENOMIC DNA]</scope>
    <source>
        <strain evidence="2 3">DSM 5745</strain>
    </source>
</reference>
<dbReference type="STRING" id="1810919.A0A3D8QVX8"/>
<name>A0A3D8QVX8_9EURO</name>
<dbReference type="SUPFAM" id="SSF48264">
    <property type="entry name" value="Cytochrome P450"/>
    <property type="match status" value="1"/>
</dbReference>
<organism evidence="2 3">
    <name type="scientific">Aspergillus mulundensis</name>
    <dbReference type="NCBI Taxonomy" id="1810919"/>
    <lineage>
        <taxon>Eukaryota</taxon>
        <taxon>Fungi</taxon>
        <taxon>Dikarya</taxon>
        <taxon>Ascomycota</taxon>
        <taxon>Pezizomycotina</taxon>
        <taxon>Eurotiomycetes</taxon>
        <taxon>Eurotiomycetidae</taxon>
        <taxon>Eurotiales</taxon>
        <taxon>Aspergillaceae</taxon>
        <taxon>Aspergillus</taxon>
        <taxon>Aspergillus subgen. Nidulantes</taxon>
    </lineage>
</organism>
<evidence type="ECO:0000313" key="3">
    <source>
        <dbReference type="Proteomes" id="UP000256690"/>
    </source>
</evidence>
<dbReference type="GO" id="GO:0005506">
    <property type="term" value="F:iron ion binding"/>
    <property type="evidence" value="ECO:0007669"/>
    <property type="project" value="InterPro"/>
</dbReference>
<proteinExistence type="predicted"/>